<keyword evidence="1" id="KW-0812">Transmembrane</keyword>
<evidence type="ECO:0000313" key="3">
    <source>
        <dbReference type="Proteomes" id="UP000614601"/>
    </source>
</evidence>
<keyword evidence="1" id="KW-0472">Membrane</keyword>
<protein>
    <submittedName>
        <fullName evidence="2">Uncharacterized protein</fullName>
    </submittedName>
</protein>
<feature type="transmembrane region" description="Helical" evidence="1">
    <location>
        <begin position="145"/>
        <end position="164"/>
    </location>
</feature>
<feature type="transmembrane region" description="Helical" evidence="1">
    <location>
        <begin position="46"/>
        <end position="70"/>
    </location>
</feature>
<dbReference type="AlphaFoldDB" id="A0A811L1E4"/>
<gene>
    <name evidence="2" type="ORF">BOKJ2_LOCUS9494</name>
</gene>
<dbReference type="Proteomes" id="UP000783686">
    <property type="component" value="Unassembled WGS sequence"/>
</dbReference>
<keyword evidence="1" id="KW-1133">Transmembrane helix</keyword>
<evidence type="ECO:0000256" key="1">
    <source>
        <dbReference type="SAM" id="Phobius"/>
    </source>
</evidence>
<dbReference type="EMBL" id="CAJFDH010000004">
    <property type="protein sequence ID" value="CAD5221537.1"/>
    <property type="molecule type" value="Genomic_DNA"/>
</dbReference>
<accession>A0A811L1E4</accession>
<dbReference type="EMBL" id="CAJFCW020000004">
    <property type="protein sequence ID" value="CAG9115170.1"/>
    <property type="molecule type" value="Genomic_DNA"/>
</dbReference>
<comment type="caution">
    <text evidence="2">The sequence shown here is derived from an EMBL/GenBank/DDBJ whole genome shotgun (WGS) entry which is preliminary data.</text>
</comment>
<feature type="transmembrane region" description="Helical" evidence="1">
    <location>
        <begin position="6"/>
        <end position="25"/>
    </location>
</feature>
<evidence type="ECO:0000313" key="2">
    <source>
        <dbReference type="EMBL" id="CAD5221537.1"/>
    </source>
</evidence>
<keyword evidence="3" id="KW-1185">Reference proteome</keyword>
<organism evidence="2 3">
    <name type="scientific">Bursaphelenchus okinawaensis</name>
    <dbReference type="NCBI Taxonomy" id="465554"/>
    <lineage>
        <taxon>Eukaryota</taxon>
        <taxon>Metazoa</taxon>
        <taxon>Ecdysozoa</taxon>
        <taxon>Nematoda</taxon>
        <taxon>Chromadorea</taxon>
        <taxon>Rhabditida</taxon>
        <taxon>Tylenchina</taxon>
        <taxon>Tylenchomorpha</taxon>
        <taxon>Aphelenchoidea</taxon>
        <taxon>Aphelenchoididae</taxon>
        <taxon>Bursaphelenchus</taxon>
    </lineage>
</organism>
<proteinExistence type="predicted"/>
<name>A0A811L1E4_9BILA</name>
<sequence length="186" mass="21313">MLAMFWTGTLYYPVFSSLSFSFFFLSLDRLFTLTYPLRYTNKHRRLLTYLNVTTQVCVYVITVTFEILLLDQVRPGYDLLGLSYYRIYVKYSAARVVHGSKKVNHAALFAVSLELFFKLLPQALIRIHAAMGGIMHTKMGPFLTYFHAAEVTCLTLAYCSVLGVKKRLKQPSSSVISRVQTRTQPV</sequence>
<dbReference type="Proteomes" id="UP000614601">
    <property type="component" value="Unassembled WGS sequence"/>
</dbReference>
<reference evidence="2" key="1">
    <citation type="submission" date="2020-09" db="EMBL/GenBank/DDBJ databases">
        <authorList>
            <person name="Kikuchi T."/>
        </authorList>
    </citation>
    <scope>NUCLEOTIDE SEQUENCE</scope>
    <source>
        <strain evidence="2">SH1</strain>
    </source>
</reference>